<protein>
    <submittedName>
        <fullName evidence="1">Uncharacterized protein</fullName>
    </submittedName>
</protein>
<evidence type="ECO:0000313" key="2">
    <source>
        <dbReference type="Proteomes" id="UP000722791"/>
    </source>
</evidence>
<reference evidence="1" key="1">
    <citation type="journal article" date="2021" name="Proc. Natl. Acad. Sci. U.S.A.">
        <title>Three genomes in the algal genus Volvox reveal the fate of a haploid sex-determining region after a transition to homothallism.</title>
        <authorList>
            <person name="Yamamoto K."/>
            <person name="Hamaji T."/>
            <person name="Kawai-Toyooka H."/>
            <person name="Matsuzaki R."/>
            <person name="Takahashi F."/>
            <person name="Nishimura Y."/>
            <person name="Kawachi M."/>
            <person name="Noguchi H."/>
            <person name="Minakuchi Y."/>
            <person name="Umen J.G."/>
            <person name="Toyoda A."/>
            <person name="Nozaki H."/>
        </authorList>
    </citation>
    <scope>NUCLEOTIDE SEQUENCE</scope>
    <source>
        <strain evidence="1">NIES-3785</strain>
    </source>
</reference>
<evidence type="ECO:0000313" key="1">
    <source>
        <dbReference type="EMBL" id="GIM13763.1"/>
    </source>
</evidence>
<proteinExistence type="predicted"/>
<dbReference type="AlphaFoldDB" id="A0A8J4LX66"/>
<comment type="caution">
    <text evidence="1">The sequence shown here is derived from an EMBL/GenBank/DDBJ whole genome shotgun (WGS) entry which is preliminary data.</text>
</comment>
<accession>A0A8J4LX66</accession>
<sequence>MRSVTMKPQTGCLPFNNPMLSTVPARMVIPFSYACASARPVFRTASAASETPTEHVPSTSAVADIDKELVAEKAREGMHRFAASTRKVRTPYTGSSLLHLPSSCRAHPYASRHYQPPRQLCRLEQLA</sequence>
<organism evidence="1 2">
    <name type="scientific">Volvox reticuliferus</name>
    <dbReference type="NCBI Taxonomy" id="1737510"/>
    <lineage>
        <taxon>Eukaryota</taxon>
        <taxon>Viridiplantae</taxon>
        <taxon>Chlorophyta</taxon>
        <taxon>core chlorophytes</taxon>
        <taxon>Chlorophyceae</taxon>
        <taxon>CS clade</taxon>
        <taxon>Chlamydomonadales</taxon>
        <taxon>Volvocaceae</taxon>
        <taxon>Volvox</taxon>
    </lineage>
</organism>
<name>A0A8J4LX66_9CHLO</name>
<dbReference type="EMBL" id="BNCQ01000051">
    <property type="protein sequence ID" value="GIM13763.1"/>
    <property type="molecule type" value="Genomic_DNA"/>
</dbReference>
<dbReference type="Proteomes" id="UP000722791">
    <property type="component" value="Unassembled WGS sequence"/>
</dbReference>
<gene>
    <name evidence="1" type="ORF">Vretimale_16827</name>
</gene>